<protein>
    <recommendedName>
        <fullName evidence="2">SbsA Ig-like domain-containing protein</fullName>
    </recommendedName>
</protein>
<dbReference type="InterPro" id="IPR013783">
    <property type="entry name" value="Ig-like_fold"/>
</dbReference>
<dbReference type="OrthoDB" id="5730733at2"/>
<reference evidence="3 4" key="1">
    <citation type="submission" date="2012-09" db="EMBL/GenBank/DDBJ databases">
        <title>Draft Genome Sequences of 6 Strains from Genus Thauera.</title>
        <authorList>
            <person name="Liu B."/>
            <person name="Shapleigh J.P."/>
            <person name="Frostegard A.H."/>
        </authorList>
    </citation>
    <scope>NUCLEOTIDE SEQUENCE [LARGE SCALE GENOMIC DNA]</scope>
    <source>
        <strain evidence="3 4">B4P</strain>
    </source>
</reference>
<dbReference type="SUPFAM" id="SSF49313">
    <property type="entry name" value="Cadherin-like"/>
    <property type="match status" value="2"/>
</dbReference>
<dbReference type="InterPro" id="IPR032812">
    <property type="entry name" value="SbsA_Ig"/>
</dbReference>
<dbReference type="Gene3D" id="2.60.40.10">
    <property type="entry name" value="Immunoglobulins"/>
    <property type="match status" value="2"/>
</dbReference>
<keyword evidence="4" id="KW-1185">Reference proteome</keyword>
<evidence type="ECO:0000256" key="1">
    <source>
        <dbReference type="ARBA" id="ARBA00022729"/>
    </source>
</evidence>
<feature type="domain" description="SbsA Ig-like" evidence="2">
    <location>
        <begin position="510"/>
        <end position="614"/>
    </location>
</feature>
<name>N6ZP16_9RHOO</name>
<dbReference type="Pfam" id="PF13205">
    <property type="entry name" value="Big_5"/>
    <property type="match status" value="3"/>
</dbReference>
<dbReference type="Proteomes" id="UP000013047">
    <property type="component" value="Unassembled WGS sequence"/>
</dbReference>
<dbReference type="Gene3D" id="2.60.40.1220">
    <property type="match status" value="1"/>
</dbReference>
<proteinExistence type="predicted"/>
<dbReference type="GO" id="GO:0016020">
    <property type="term" value="C:membrane"/>
    <property type="evidence" value="ECO:0007669"/>
    <property type="project" value="InterPro"/>
</dbReference>
<dbReference type="PROSITE" id="PS51257">
    <property type="entry name" value="PROKAR_LIPOPROTEIN"/>
    <property type="match status" value="1"/>
</dbReference>
<dbReference type="InterPro" id="IPR014755">
    <property type="entry name" value="Cu-Rt/internalin_Ig-like"/>
</dbReference>
<feature type="domain" description="SbsA Ig-like" evidence="2">
    <location>
        <begin position="732"/>
        <end position="856"/>
    </location>
</feature>
<organism evidence="3 4">
    <name type="scientific">Thauera phenylacetica B4P</name>
    <dbReference type="NCBI Taxonomy" id="1234382"/>
    <lineage>
        <taxon>Bacteria</taxon>
        <taxon>Pseudomonadati</taxon>
        <taxon>Pseudomonadota</taxon>
        <taxon>Betaproteobacteria</taxon>
        <taxon>Rhodocyclales</taxon>
        <taxon>Zoogloeaceae</taxon>
        <taxon>Thauera</taxon>
    </lineage>
</organism>
<feature type="domain" description="SbsA Ig-like" evidence="2">
    <location>
        <begin position="620"/>
        <end position="727"/>
    </location>
</feature>
<accession>N6ZP16</accession>
<evidence type="ECO:0000259" key="2">
    <source>
        <dbReference type="Pfam" id="PF13205"/>
    </source>
</evidence>
<keyword evidence="1" id="KW-0732">Signal</keyword>
<dbReference type="Pfam" id="PF05345">
    <property type="entry name" value="He_PIG"/>
    <property type="match status" value="2"/>
</dbReference>
<evidence type="ECO:0000313" key="3">
    <source>
        <dbReference type="EMBL" id="ENO96272.1"/>
    </source>
</evidence>
<dbReference type="AlphaFoldDB" id="N6ZP16"/>
<gene>
    <name evidence="3" type="ORF">C667_14829</name>
</gene>
<dbReference type="RefSeq" id="WP_004367200.1">
    <property type="nucleotide sequence ID" value="NZ_AMXF01000122.1"/>
</dbReference>
<sequence length="886" mass="89381">MESALLKGLTLAGAAVAVASCGGGGGSSGSSAGGLPGSGVTPANDYSLSLTSATSQLPLNVFGASAGIGVNAPYTTTLYVTGTRAGTRDPIPDGTNLACSVVPEGLESGALFYLDGDEEHEDEDGNPVGYRAITLDSSAGGASFHFHAGATAGTATITCSVTDPQSSKLVTATSSIAVGQSSGVSAQAQIAPAAPGFVYAQNTNGPSVLQLQARILDDAGQPVPNPAAGVSNLIARIVSTPGAADDFALLSAGGQLAKTVTLATIGGIAQFSLVSGAQTGSVLVEVIADRADNNVGNGVSTQVGNAVSIAVVDGSSSGEALAITSNGTLPGASVGQSYATILSASGGVPPYAWSLSSGSSLPGGLTLASDGIISGVPTSGGTFRFIVRARDSAGTPAEKLQEVALTVAGETTGSGGTLTVTAADLPKGSVGAYYAYAPAVTGGASPYAWVSTALPTGLALDSRTGFITGTPTASGTYPVVLTVTDANGVQANRNLSMVIDGAAGGGVGVDTTAPKLLFSIPTDGSTDVDRCSNIVARFDEAIDPVTVTNVSLFVRRRGGQTFSMASVSKLDDSTFALNQGDVCYDATANYELVLTDSIRDVSGNPLVASVVGFSTGGAVDTVAPQVAYTIPQRDAQEVDRCSDVVVRFNEAIDPVTVNNVSMYVRRQGGATFSMAGTEQIDDRTFVLSQFDEGGCYDPGTRYELVLTDSIRDVAQNTLVPDVVPFSTGGELDTTPPRVAYTIPADGAVDVSPTADVTVVFNEAMDTNSIVPQSFAVYRITGFGGTPTQVTVGSGSDTSPSTLPTATDLIAETDRRFTFGPVEYGDALPRLGLNLVPGQHYRVVMSASPRDLAGNQICNTSGQCGTTASPVEGATPSYSFEFRVGEQ</sequence>
<dbReference type="InterPro" id="IPR015919">
    <property type="entry name" value="Cadherin-like_sf"/>
</dbReference>
<dbReference type="EMBL" id="AMXF01000122">
    <property type="protein sequence ID" value="ENO96272.1"/>
    <property type="molecule type" value="Genomic_DNA"/>
</dbReference>
<dbReference type="GO" id="GO:0005509">
    <property type="term" value="F:calcium ion binding"/>
    <property type="evidence" value="ECO:0007669"/>
    <property type="project" value="InterPro"/>
</dbReference>
<evidence type="ECO:0000313" key="4">
    <source>
        <dbReference type="Proteomes" id="UP000013047"/>
    </source>
</evidence>
<comment type="caution">
    <text evidence="3">The sequence shown here is derived from an EMBL/GenBank/DDBJ whole genome shotgun (WGS) entry which is preliminary data.</text>
</comment>